<evidence type="ECO:0000256" key="4">
    <source>
        <dbReference type="SAM" id="SignalP"/>
    </source>
</evidence>
<dbReference type="Gene3D" id="3.40.190.10">
    <property type="entry name" value="Periplasmic binding protein-like II"/>
    <property type="match status" value="1"/>
</dbReference>
<dbReference type="Gene3D" id="3.10.105.10">
    <property type="entry name" value="Dipeptide-binding Protein, Domain 3"/>
    <property type="match status" value="1"/>
</dbReference>
<dbReference type="GO" id="GO:0043190">
    <property type="term" value="C:ATP-binding cassette (ABC) transporter complex"/>
    <property type="evidence" value="ECO:0007669"/>
    <property type="project" value="InterPro"/>
</dbReference>
<accession>A0AAU7U5X3</accession>
<name>A0AAU7U5X3_9DEIO</name>
<feature type="chain" id="PRO_5043975252" evidence="4">
    <location>
        <begin position="23"/>
        <end position="524"/>
    </location>
</feature>
<organism evidence="6">
    <name type="scientific">Deinococcus sonorensis KR-87</name>
    <dbReference type="NCBI Taxonomy" id="694439"/>
    <lineage>
        <taxon>Bacteria</taxon>
        <taxon>Thermotogati</taxon>
        <taxon>Deinococcota</taxon>
        <taxon>Deinococci</taxon>
        <taxon>Deinococcales</taxon>
        <taxon>Deinococcaceae</taxon>
        <taxon>Deinococcus</taxon>
    </lineage>
</organism>
<comment type="similarity">
    <text evidence="1">Belongs to the bacterial solute-binding protein 5 family.</text>
</comment>
<dbReference type="InterPro" id="IPR039424">
    <property type="entry name" value="SBP_5"/>
</dbReference>
<dbReference type="PIRSF" id="PIRSF002741">
    <property type="entry name" value="MppA"/>
    <property type="match status" value="1"/>
</dbReference>
<sequence length="524" mass="56748">MKRLTRVTLALATALTLGQTLAVTRGGQLVYGRYADSLFLDPVLNDANLDIWILTNLYDTLLQPTNDGKSVQPGLASAYTVSADKKSMVLTLRPGIKFADGSAITAADVKWSLDRARNPDNGAWNGLLESIASISTQGNTVTLALKHPDPTLPSALATFNAAIMPQKLFNAAPGANDAAKAKAFAEKPVGSGPFVLSEWKRGSYMVMKRNPYYWKKGSDGKALPYLDSVRFEIIPDDNTRILKLQAGELQGAEFIPLSRVAELKSNPKLNMVLFPSTKVNDIIMNNRPKLNNGAPNPLGDVRVRQALNYAVNRDALIQLVTFGTGKVMKSFMSSATPLFDATQKGFPYDPAKAKALLAAAGYKNGVDVTALATSGSADDQALLTALQQMWGAVGVRLKIEQVDAATKTARYRAADFQMRTGAWTDDIADPSEITGYYAVSGATDAAHTGFKDDTIEKLFAQSQQETSRVKRASLYRQIQTRYANASPTIYLFETPYPVALAKNVQGFVQIPLGYNLFVGASLEK</sequence>
<geneLocation type="plasmid" evidence="6">
    <name>pDson04</name>
</geneLocation>
<dbReference type="InterPro" id="IPR030678">
    <property type="entry name" value="Peptide/Ni-bd"/>
</dbReference>
<gene>
    <name evidence="6" type="ORF">ABOD76_00545</name>
</gene>
<evidence type="ECO:0000256" key="1">
    <source>
        <dbReference type="ARBA" id="ARBA00005695"/>
    </source>
</evidence>
<dbReference type="GO" id="GO:0015833">
    <property type="term" value="P:peptide transport"/>
    <property type="evidence" value="ECO:0007669"/>
    <property type="project" value="TreeGrafter"/>
</dbReference>
<dbReference type="SUPFAM" id="SSF53850">
    <property type="entry name" value="Periplasmic binding protein-like II"/>
    <property type="match status" value="1"/>
</dbReference>
<proteinExistence type="inferred from homology"/>
<reference evidence="6" key="1">
    <citation type="submission" date="2024-06" db="EMBL/GenBank/DDBJ databases">
        <title>Draft Genome Sequence of Deinococcus sonorensis Type Strain KR-87, a Biofilm Producing Representative of the Genus Deinococcus.</title>
        <authorList>
            <person name="Boren L.S."/>
            <person name="Grosso R.A."/>
            <person name="Hugenberg-Cox A.N."/>
            <person name="Hill J.T.E."/>
            <person name="Albert C.M."/>
            <person name="Tuohy J.M."/>
        </authorList>
    </citation>
    <scope>NUCLEOTIDE SEQUENCE</scope>
    <source>
        <strain evidence="6">KR-87</strain>
        <plasmid evidence="6">pDson04</plasmid>
    </source>
</reference>
<dbReference type="KEGG" id="dsc:ABOD76_00545"/>
<dbReference type="GO" id="GO:0042597">
    <property type="term" value="C:periplasmic space"/>
    <property type="evidence" value="ECO:0007669"/>
    <property type="project" value="UniProtKB-ARBA"/>
</dbReference>
<dbReference type="RefSeq" id="WP_350241021.1">
    <property type="nucleotide sequence ID" value="NZ_CP158296.1"/>
</dbReference>
<dbReference type="AlphaFoldDB" id="A0AAU7U5X3"/>
<keyword evidence="3 4" id="KW-0732">Signal</keyword>
<evidence type="ECO:0000256" key="2">
    <source>
        <dbReference type="ARBA" id="ARBA00022448"/>
    </source>
</evidence>
<feature type="domain" description="Solute-binding protein family 5" evidence="5">
    <location>
        <begin position="71"/>
        <end position="438"/>
    </location>
</feature>
<feature type="signal peptide" evidence="4">
    <location>
        <begin position="1"/>
        <end position="22"/>
    </location>
</feature>
<dbReference type="InterPro" id="IPR000914">
    <property type="entry name" value="SBP_5_dom"/>
</dbReference>
<keyword evidence="2" id="KW-0813">Transport</keyword>
<dbReference type="Pfam" id="PF00496">
    <property type="entry name" value="SBP_bac_5"/>
    <property type="match status" value="1"/>
</dbReference>
<dbReference type="GO" id="GO:1904680">
    <property type="term" value="F:peptide transmembrane transporter activity"/>
    <property type="evidence" value="ECO:0007669"/>
    <property type="project" value="TreeGrafter"/>
</dbReference>
<keyword evidence="6" id="KW-0614">Plasmid</keyword>
<evidence type="ECO:0000259" key="5">
    <source>
        <dbReference type="Pfam" id="PF00496"/>
    </source>
</evidence>
<dbReference type="PANTHER" id="PTHR30290">
    <property type="entry name" value="PERIPLASMIC BINDING COMPONENT OF ABC TRANSPORTER"/>
    <property type="match status" value="1"/>
</dbReference>
<dbReference type="CDD" id="cd00995">
    <property type="entry name" value="PBP2_NikA_DppA_OppA_like"/>
    <property type="match status" value="1"/>
</dbReference>
<dbReference type="PANTHER" id="PTHR30290:SF9">
    <property type="entry name" value="OLIGOPEPTIDE-BINDING PROTEIN APPA"/>
    <property type="match status" value="1"/>
</dbReference>
<protein>
    <submittedName>
        <fullName evidence="6">ABC transporter substrate-binding protein</fullName>
    </submittedName>
</protein>
<evidence type="ECO:0000313" key="6">
    <source>
        <dbReference type="EMBL" id="XBV83495.1"/>
    </source>
</evidence>
<evidence type="ECO:0000256" key="3">
    <source>
        <dbReference type="ARBA" id="ARBA00022729"/>
    </source>
</evidence>
<dbReference type="EMBL" id="CP158296">
    <property type="protein sequence ID" value="XBV83495.1"/>
    <property type="molecule type" value="Genomic_DNA"/>
</dbReference>